<evidence type="ECO:0000313" key="2">
    <source>
        <dbReference type="Proteomes" id="UP001066276"/>
    </source>
</evidence>
<reference evidence="1" key="1">
    <citation type="journal article" date="2022" name="bioRxiv">
        <title>Sequencing and chromosome-scale assembly of the giantPleurodeles waltlgenome.</title>
        <authorList>
            <person name="Brown T."/>
            <person name="Elewa A."/>
            <person name="Iarovenko S."/>
            <person name="Subramanian E."/>
            <person name="Araus A.J."/>
            <person name="Petzold A."/>
            <person name="Susuki M."/>
            <person name="Suzuki K.-i.T."/>
            <person name="Hayashi T."/>
            <person name="Toyoda A."/>
            <person name="Oliveira C."/>
            <person name="Osipova E."/>
            <person name="Leigh N.D."/>
            <person name="Simon A."/>
            <person name="Yun M.H."/>
        </authorList>
    </citation>
    <scope>NUCLEOTIDE SEQUENCE</scope>
    <source>
        <strain evidence="1">20211129_DDA</strain>
        <tissue evidence="1">Liver</tissue>
    </source>
</reference>
<dbReference type="Proteomes" id="UP001066276">
    <property type="component" value="Chromosome 4_2"/>
</dbReference>
<accession>A0AAV7SFW8</accession>
<feature type="non-terminal residue" evidence="1">
    <location>
        <position position="1"/>
    </location>
</feature>
<protein>
    <submittedName>
        <fullName evidence="1">Uncharacterized protein</fullName>
    </submittedName>
</protein>
<comment type="caution">
    <text evidence="1">The sequence shown here is derived from an EMBL/GenBank/DDBJ whole genome shotgun (WGS) entry which is preliminary data.</text>
</comment>
<sequence>KPLFFTITNVTRHIYRQPRLAISLHIFLARDIFHSVTEFQHFQDSSHIPRRGL</sequence>
<name>A0AAV7SFW8_PLEWA</name>
<dbReference type="AlphaFoldDB" id="A0AAV7SFW8"/>
<proteinExistence type="predicted"/>
<dbReference type="EMBL" id="JANPWB010000008">
    <property type="protein sequence ID" value="KAJ1162874.1"/>
    <property type="molecule type" value="Genomic_DNA"/>
</dbReference>
<feature type="non-terminal residue" evidence="1">
    <location>
        <position position="53"/>
    </location>
</feature>
<keyword evidence="2" id="KW-1185">Reference proteome</keyword>
<organism evidence="1 2">
    <name type="scientific">Pleurodeles waltl</name>
    <name type="common">Iberian ribbed newt</name>
    <dbReference type="NCBI Taxonomy" id="8319"/>
    <lineage>
        <taxon>Eukaryota</taxon>
        <taxon>Metazoa</taxon>
        <taxon>Chordata</taxon>
        <taxon>Craniata</taxon>
        <taxon>Vertebrata</taxon>
        <taxon>Euteleostomi</taxon>
        <taxon>Amphibia</taxon>
        <taxon>Batrachia</taxon>
        <taxon>Caudata</taxon>
        <taxon>Salamandroidea</taxon>
        <taxon>Salamandridae</taxon>
        <taxon>Pleurodelinae</taxon>
        <taxon>Pleurodeles</taxon>
    </lineage>
</organism>
<gene>
    <name evidence="1" type="ORF">NDU88_003339</name>
</gene>
<evidence type="ECO:0000313" key="1">
    <source>
        <dbReference type="EMBL" id="KAJ1162874.1"/>
    </source>
</evidence>